<keyword evidence="1" id="KW-1133">Transmembrane helix</keyword>
<dbReference type="AlphaFoldDB" id="A0A0M4RMD8"/>
<dbReference type="PATRIC" id="fig|656366.3.peg.694"/>
<protein>
    <recommendedName>
        <fullName evidence="2">DUF58 domain-containing protein</fullName>
    </recommendedName>
</protein>
<keyword evidence="4" id="KW-1185">Reference proteome</keyword>
<keyword evidence="1" id="KW-0472">Membrane</keyword>
<dbReference type="InterPro" id="IPR002881">
    <property type="entry name" value="DUF58"/>
</dbReference>
<gene>
    <name evidence="3" type="ORF">AOC05_03150</name>
</gene>
<dbReference type="PANTHER" id="PTHR34351">
    <property type="entry name" value="SLR1927 PROTEIN-RELATED"/>
    <property type="match status" value="1"/>
</dbReference>
<feature type="domain" description="DUF58" evidence="2">
    <location>
        <begin position="254"/>
        <end position="351"/>
    </location>
</feature>
<dbReference type="OrthoDB" id="9812729at2"/>
<evidence type="ECO:0000313" key="4">
    <source>
        <dbReference type="Proteomes" id="UP000062833"/>
    </source>
</evidence>
<feature type="transmembrane region" description="Helical" evidence="1">
    <location>
        <begin position="66"/>
        <end position="89"/>
    </location>
</feature>
<evidence type="ECO:0000256" key="1">
    <source>
        <dbReference type="SAM" id="Phobius"/>
    </source>
</evidence>
<dbReference type="Proteomes" id="UP000062833">
    <property type="component" value="Chromosome"/>
</dbReference>
<dbReference type="KEGG" id="aaq:AOC05_03150"/>
<proteinExistence type="predicted"/>
<organism evidence="3 4">
    <name type="scientific">Arthrobacter alpinus</name>
    <dbReference type="NCBI Taxonomy" id="656366"/>
    <lineage>
        <taxon>Bacteria</taxon>
        <taxon>Bacillati</taxon>
        <taxon>Actinomycetota</taxon>
        <taxon>Actinomycetes</taxon>
        <taxon>Micrococcales</taxon>
        <taxon>Micrococcaceae</taxon>
        <taxon>Arthrobacter</taxon>
    </lineage>
</organism>
<sequence>MSSKSSAGKAVAFLARPFHRDGAPTRLHPTSLWAEAANVASIYVAPVWEKVAAWLARCVRPVLSTVSVLGAVVMGAAVVLWILGAAFGWQEAKVAALLASVLLLIAIVFILGTSRYAVTLDLARTRVAVGDNAVGSIAVTNTSPRAVLPSALELPVGAATALFHLPRMKPEEVHEDLFTIPTTRRAVITVGPVRSVRADPLNLLRRQVLWTEPTDLFVHPRTTGLDGPAAGFLKDLEGLPTTELSSADVSFHALRDYVPGDDRRHIHWKTTARTGKLMVRQFEETRRAHMAVALSINTDEYEREEDFELAVSAAASLGRQAIKEARELSVVTQRGPIRCETGKNMLDDMTRIFGNTRRGNAVDLARTLSDVVPNASVVFFVVGSKVTPSQLRSAAASVPPGVRSFAIRCFSGAQSARANIADLTVLTLGDLGDLAAVLRKAVA</sequence>
<feature type="transmembrane region" description="Helical" evidence="1">
    <location>
        <begin position="95"/>
        <end position="118"/>
    </location>
</feature>
<name>A0A0M4RMD8_9MICC</name>
<accession>A0A0M4RMD8</accession>
<dbReference type="EMBL" id="CP012677">
    <property type="protein sequence ID" value="ALE91571.1"/>
    <property type="molecule type" value="Genomic_DNA"/>
</dbReference>
<keyword evidence="1" id="KW-0812">Transmembrane</keyword>
<dbReference type="RefSeq" id="WP_062005632.1">
    <property type="nucleotide sequence ID" value="NZ_CP012677.1"/>
</dbReference>
<dbReference type="PANTHER" id="PTHR34351:SF1">
    <property type="entry name" value="SLR1927 PROTEIN"/>
    <property type="match status" value="1"/>
</dbReference>
<evidence type="ECO:0000259" key="2">
    <source>
        <dbReference type="Pfam" id="PF01882"/>
    </source>
</evidence>
<reference evidence="4" key="1">
    <citation type="submission" date="2015-09" db="EMBL/GenBank/DDBJ databases">
        <title>Complete genome of Arthrobacter alpinus strain R3.8.</title>
        <authorList>
            <person name="See-Too W.S."/>
            <person name="Chan K.G."/>
        </authorList>
    </citation>
    <scope>NUCLEOTIDE SEQUENCE [LARGE SCALE GENOMIC DNA]</scope>
    <source>
        <strain evidence="4">R3.8</strain>
    </source>
</reference>
<evidence type="ECO:0000313" key="3">
    <source>
        <dbReference type="EMBL" id="ALE91571.1"/>
    </source>
</evidence>
<dbReference type="Pfam" id="PF01882">
    <property type="entry name" value="DUF58"/>
    <property type="match status" value="1"/>
</dbReference>